<reference evidence="2" key="1">
    <citation type="journal article" date="2019" name="Int. J. Syst. Evol. Microbiol.">
        <title>The Global Catalogue of Microorganisms (GCM) 10K type strain sequencing project: providing services to taxonomists for standard genome sequencing and annotation.</title>
        <authorList>
            <consortium name="The Broad Institute Genomics Platform"/>
            <consortium name="The Broad Institute Genome Sequencing Center for Infectious Disease"/>
            <person name="Wu L."/>
            <person name="Ma J."/>
        </authorList>
    </citation>
    <scope>NUCLEOTIDE SEQUENCE [LARGE SCALE GENOMIC DNA]</scope>
    <source>
        <strain evidence="2">CGMCC 4.7192</strain>
    </source>
</reference>
<dbReference type="RefSeq" id="WP_380252672.1">
    <property type="nucleotide sequence ID" value="NZ_JBHUII010000007.1"/>
</dbReference>
<keyword evidence="2" id="KW-1185">Reference proteome</keyword>
<dbReference type="Proteomes" id="UP001597294">
    <property type="component" value="Unassembled WGS sequence"/>
</dbReference>
<dbReference type="InterPro" id="IPR014347">
    <property type="entry name" value="Tautomerase/MIF_sf"/>
</dbReference>
<proteinExistence type="predicted"/>
<dbReference type="Gene3D" id="3.30.429.10">
    <property type="entry name" value="Macrophage Migration Inhibitory Factor"/>
    <property type="match status" value="1"/>
</dbReference>
<comment type="caution">
    <text evidence="1">The sequence shown here is derived from an EMBL/GenBank/DDBJ whole genome shotgun (WGS) entry which is preliminary data.</text>
</comment>
<dbReference type="Pfam" id="PF02962">
    <property type="entry name" value="CHMI"/>
    <property type="match status" value="1"/>
</dbReference>
<dbReference type="SUPFAM" id="SSF55331">
    <property type="entry name" value="Tautomerase/MIF"/>
    <property type="match status" value="1"/>
</dbReference>
<evidence type="ECO:0000313" key="2">
    <source>
        <dbReference type="Proteomes" id="UP001597294"/>
    </source>
</evidence>
<dbReference type="PANTHER" id="PTHR37950:SF1">
    <property type="entry name" value="4-HYDROXYPHENYLACETATE CATABOLISM PROTEIN"/>
    <property type="match status" value="1"/>
</dbReference>
<dbReference type="PANTHER" id="PTHR37950">
    <property type="entry name" value="4-HYDROXYPHENYLACETATE CATABOLISM PROTEIN"/>
    <property type="match status" value="1"/>
</dbReference>
<gene>
    <name evidence="1" type="ORF">ACFSKO_14005</name>
</gene>
<protein>
    <submittedName>
        <fullName evidence="1">5-carboxymethyl-2-hydroxymuconate Delta-isomerase</fullName>
    </submittedName>
</protein>
<sequence length="109" mass="12068">MPHCIIEYAAPLENIIDISKLVDEVFRAADETGLFDTASIKVRALPFTSFKTGADQQLYVSTIVKLLPGRTQQQKETLGKTVLASKQTLLEGKALFFVEVVDISASYFK</sequence>
<dbReference type="EMBL" id="JBHUII010000007">
    <property type="protein sequence ID" value="MFD2206740.1"/>
    <property type="molecule type" value="Genomic_DNA"/>
</dbReference>
<evidence type="ECO:0000313" key="1">
    <source>
        <dbReference type="EMBL" id="MFD2206740.1"/>
    </source>
</evidence>
<organism evidence="1 2">
    <name type="scientific">Kiloniella antarctica</name>
    <dbReference type="NCBI Taxonomy" id="1550907"/>
    <lineage>
        <taxon>Bacteria</taxon>
        <taxon>Pseudomonadati</taxon>
        <taxon>Pseudomonadota</taxon>
        <taxon>Alphaproteobacteria</taxon>
        <taxon>Rhodospirillales</taxon>
        <taxon>Kiloniellaceae</taxon>
        <taxon>Kiloniella</taxon>
    </lineage>
</organism>
<name>A0ABW5BPB2_9PROT</name>
<accession>A0ABW5BPB2</accession>
<dbReference type="InterPro" id="IPR004220">
    <property type="entry name" value="5-COMe_2-OHmuconate_Isoase"/>
</dbReference>